<comment type="caution">
    <text evidence="3">The sequence shown here is derived from an EMBL/GenBank/DDBJ whole genome shotgun (WGS) entry which is preliminary data.</text>
</comment>
<dbReference type="PANTHER" id="PTHR45639">
    <property type="entry name" value="HSC70CB, ISOFORM G-RELATED"/>
    <property type="match status" value="1"/>
</dbReference>
<dbReference type="Proteomes" id="UP000824469">
    <property type="component" value="Unassembled WGS sequence"/>
</dbReference>
<dbReference type="Pfam" id="PF00012">
    <property type="entry name" value="HSP70"/>
    <property type="match status" value="1"/>
</dbReference>
<dbReference type="InterPro" id="IPR043129">
    <property type="entry name" value="ATPase_NBD"/>
</dbReference>
<dbReference type="SUPFAM" id="SSF53067">
    <property type="entry name" value="Actin-like ATPase domain"/>
    <property type="match status" value="1"/>
</dbReference>
<dbReference type="EMBL" id="JAHRHJ020000007">
    <property type="protein sequence ID" value="KAH9308784.1"/>
    <property type="molecule type" value="Genomic_DNA"/>
</dbReference>
<reference evidence="3 4" key="1">
    <citation type="journal article" date="2021" name="Nat. Plants">
        <title>The Taxus genome provides insights into paclitaxel biosynthesis.</title>
        <authorList>
            <person name="Xiong X."/>
            <person name="Gou J."/>
            <person name="Liao Q."/>
            <person name="Li Y."/>
            <person name="Zhou Q."/>
            <person name="Bi G."/>
            <person name="Li C."/>
            <person name="Du R."/>
            <person name="Wang X."/>
            <person name="Sun T."/>
            <person name="Guo L."/>
            <person name="Liang H."/>
            <person name="Lu P."/>
            <person name="Wu Y."/>
            <person name="Zhang Z."/>
            <person name="Ro D.K."/>
            <person name="Shang Y."/>
            <person name="Huang S."/>
            <person name="Yan J."/>
        </authorList>
    </citation>
    <scope>NUCLEOTIDE SEQUENCE [LARGE SCALE GENOMIC DNA]</scope>
    <source>
        <strain evidence="3">Ta-2019</strain>
    </source>
</reference>
<accession>A0AA38FRC9</accession>
<keyword evidence="1" id="KW-0547">Nucleotide-binding</keyword>
<dbReference type="InterPro" id="IPR036291">
    <property type="entry name" value="NAD(P)-bd_dom_sf"/>
</dbReference>
<dbReference type="FunFam" id="3.30.420.40:FF:000171">
    <property type="entry name" value="Heat shock 70 kDa protein 4"/>
    <property type="match status" value="1"/>
</dbReference>
<evidence type="ECO:0000313" key="4">
    <source>
        <dbReference type="Proteomes" id="UP000824469"/>
    </source>
</evidence>
<feature type="non-terminal residue" evidence="3">
    <location>
        <position position="1"/>
    </location>
</feature>
<dbReference type="GO" id="GO:0005829">
    <property type="term" value="C:cytosol"/>
    <property type="evidence" value="ECO:0007669"/>
    <property type="project" value="TreeGrafter"/>
</dbReference>
<dbReference type="GO" id="GO:0140662">
    <property type="term" value="F:ATP-dependent protein folding chaperone"/>
    <property type="evidence" value="ECO:0007669"/>
    <property type="project" value="InterPro"/>
</dbReference>
<organism evidence="3 4">
    <name type="scientific">Taxus chinensis</name>
    <name type="common">Chinese yew</name>
    <name type="synonym">Taxus wallichiana var. chinensis</name>
    <dbReference type="NCBI Taxonomy" id="29808"/>
    <lineage>
        <taxon>Eukaryota</taxon>
        <taxon>Viridiplantae</taxon>
        <taxon>Streptophyta</taxon>
        <taxon>Embryophyta</taxon>
        <taxon>Tracheophyta</taxon>
        <taxon>Spermatophyta</taxon>
        <taxon>Pinopsida</taxon>
        <taxon>Pinidae</taxon>
        <taxon>Conifers II</taxon>
        <taxon>Cupressales</taxon>
        <taxon>Taxaceae</taxon>
        <taxon>Taxus</taxon>
    </lineage>
</organism>
<proteinExistence type="predicted"/>
<keyword evidence="4" id="KW-1185">Reference proteome</keyword>
<dbReference type="PANTHER" id="PTHR45639:SF4">
    <property type="entry name" value="HSC70CB, ISOFORM G"/>
    <property type="match status" value="1"/>
</dbReference>
<sequence length="186" mass="20757">EGPDGPPLIKARYLGEYHSFTPTQILAMILSNIKQIAKNNLKTEIVDCCIGIPVYFTDLERRAVLDAAAIVNLNPLCLLHETTATTLAYVIYKTDLSETDPLNVVFVDIGHASMHHFGNPRFEMIRHDVVEPLLLEVDLIYHLACPASPVYYKFNPVKTIKTNVVGTLNILGLAKRVAAKFLPHKH</sequence>
<dbReference type="GO" id="GO:0005524">
    <property type="term" value="F:ATP binding"/>
    <property type="evidence" value="ECO:0007669"/>
    <property type="project" value="UniProtKB-KW"/>
</dbReference>
<dbReference type="Gene3D" id="3.40.50.720">
    <property type="entry name" value="NAD(P)-binding Rossmann-like Domain"/>
    <property type="match status" value="1"/>
</dbReference>
<evidence type="ECO:0000256" key="2">
    <source>
        <dbReference type="ARBA" id="ARBA00022840"/>
    </source>
</evidence>
<name>A0AA38FRC9_TAXCH</name>
<dbReference type="AlphaFoldDB" id="A0AA38FRC9"/>
<dbReference type="Gene3D" id="3.30.420.40">
    <property type="match status" value="1"/>
</dbReference>
<gene>
    <name evidence="3" type="ORF">KI387_036695</name>
</gene>
<evidence type="ECO:0000256" key="1">
    <source>
        <dbReference type="ARBA" id="ARBA00022741"/>
    </source>
</evidence>
<dbReference type="SUPFAM" id="SSF51735">
    <property type="entry name" value="NAD(P)-binding Rossmann-fold domains"/>
    <property type="match status" value="1"/>
</dbReference>
<dbReference type="GO" id="GO:0005634">
    <property type="term" value="C:nucleus"/>
    <property type="evidence" value="ECO:0007669"/>
    <property type="project" value="TreeGrafter"/>
</dbReference>
<protein>
    <submittedName>
        <fullName evidence="3">Uncharacterized protein</fullName>
    </submittedName>
</protein>
<keyword evidence="2" id="KW-0067">ATP-binding</keyword>
<dbReference type="InterPro" id="IPR013126">
    <property type="entry name" value="Hsp_70_fam"/>
</dbReference>
<evidence type="ECO:0000313" key="3">
    <source>
        <dbReference type="EMBL" id="KAH9308784.1"/>
    </source>
</evidence>